<evidence type="ECO:0000313" key="2">
    <source>
        <dbReference type="Proteomes" id="UP001652700"/>
    </source>
</evidence>
<organism evidence="1 2">
    <name type="scientific">Diabrotica virgifera virgifera</name>
    <name type="common">western corn rootworm</name>
    <dbReference type="NCBI Taxonomy" id="50390"/>
    <lineage>
        <taxon>Eukaryota</taxon>
        <taxon>Metazoa</taxon>
        <taxon>Ecdysozoa</taxon>
        <taxon>Arthropoda</taxon>
        <taxon>Hexapoda</taxon>
        <taxon>Insecta</taxon>
        <taxon>Pterygota</taxon>
        <taxon>Neoptera</taxon>
        <taxon>Endopterygota</taxon>
        <taxon>Coleoptera</taxon>
        <taxon>Polyphaga</taxon>
        <taxon>Cucujiformia</taxon>
        <taxon>Chrysomeloidea</taxon>
        <taxon>Chrysomelidae</taxon>
        <taxon>Galerucinae</taxon>
        <taxon>Diabroticina</taxon>
        <taxon>Diabroticites</taxon>
        <taxon>Diabrotica</taxon>
    </lineage>
</organism>
<dbReference type="InterPro" id="IPR052329">
    <property type="entry name" value="CIMIP2C"/>
</dbReference>
<sequence>MDVGLTPVTLKTEYTGAPVANKVKYNPNYRIDHFNEYRNEVLSRVPNVHYEWGNVSSVYTPTPDVSVYKSTLKYNNFQKSEFSVIDRQRSKEVDDYYLMCQLHRDQYKDTSGSLHPLNYFKKADYLYQCPSDPTSAYMKHPEYYVKYRQPIVLPLTLERSLKTPMLPERALTGRYNTSSDISYKR</sequence>
<protein>
    <submittedName>
        <fullName evidence="1">Uncharacterized protein</fullName>
    </submittedName>
</protein>
<dbReference type="Proteomes" id="UP001652700">
    <property type="component" value="Unplaced"/>
</dbReference>
<name>A0ABM5KL13_DIAVI</name>
<reference evidence="1" key="1">
    <citation type="submission" date="2025-05" db="UniProtKB">
        <authorList>
            <consortium name="EnsemblMetazoa"/>
        </authorList>
    </citation>
    <scope>IDENTIFICATION</scope>
</reference>
<dbReference type="PANTHER" id="PTHR34924:SF1">
    <property type="entry name" value="PROTEIN FAM166C"/>
    <property type="match status" value="1"/>
</dbReference>
<accession>A0ABM5KL13</accession>
<dbReference type="EnsemblMetazoa" id="XM_050654927.1">
    <property type="protein sequence ID" value="XP_050510884.1"/>
    <property type="gene ID" value="LOC126887416"/>
</dbReference>
<dbReference type="RefSeq" id="XP_050510884.1">
    <property type="nucleotide sequence ID" value="XM_050654927.1"/>
</dbReference>
<evidence type="ECO:0000313" key="1">
    <source>
        <dbReference type="EnsemblMetazoa" id="XP_050510884.1"/>
    </source>
</evidence>
<proteinExistence type="predicted"/>
<dbReference type="PANTHER" id="PTHR34924">
    <property type="entry name" value="UPF0573 PROTEIN C2ORF70"/>
    <property type="match status" value="1"/>
</dbReference>
<dbReference type="GeneID" id="126887416"/>
<keyword evidence="2" id="KW-1185">Reference proteome</keyword>